<name>A0ABR8BTB9_APHFL</name>
<accession>A0ABR8BTB9</accession>
<organism evidence="3 4">
    <name type="scientific">Aphanizomenon flos-aquae FACHB-1040</name>
    <dbReference type="NCBI Taxonomy" id="2692887"/>
    <lineage>
        <taxon>Bacteria</taxon>
        <taxon>Bacillati</taxon>
        <taxon>Cyanobacteriota</taxon>
        <taxon>Cyanophyceae</taxon>
        <taxon>Nostocales</taxon>
        <taxon>Aphanizomenonaceae</taxon>
        <taxon>Aphanizomenon</taxon>
    </lineage>
</organism>
<sequence length="217" mass="25263">MQLIAKQYYTPEEYLELEATAEYKSEYIDGQIIPMAGASINHNRITGNFYATLNFAFRQQGKYEVFNSDMRLWIPQKLIYTYLDVIIIADEPEFFNNRTDTITNPQVIIEVLSKSTKSYDREDKFAAYRTIPTFQEYLLIDQNRIHVEQFFKTGKKRWTLCEYDAEDGNISLETIPFEISLQDLYNKVKFELVPAETEKNGSEETGNGQQGTGKTHV</sequence>
<dbReference type="EMBL" id="JACJQT010000014">
    <property type="protein sequence ID" value="MBD2278183.1"/>
    <property type="molecule type" value="Genomic_DNA"/>
</dbReference>
<dbReference type="GO" id="GO:0004519">
    <property type="term" value="F:endonuclease activity"/>
    <property type="evidence" value="ECO:0007669"/>
    <property type="project" value="UniProtKB-KW"/>
</dbReference>
<dbReference type="Proteomes" id="UP000606721">
    <property type="component" value="Unassembled WGS sequence"/>
</dbReference>
<evidence type="ECO:0000313" key="3">
    <source>
        <dbReference type="EMBL" id="MBD2278183.1"/>
    </source>
</evidence>
<dbReference type="SUPFAM" id="SSF52980">
    <property type="entry name" value="Restriction endonuclease-like"/>
    <property type="match status" value="1"/>
</dbReference>
<dbReference type="CDD" id="cd06260">
    <property type="entry name" value="DUF820-like"/>
    <property type="match status" value="1"/>
</dbReference>
<evidence type="ECO:0000259" key="2">
    <source>
        <dbReference type="Pfam" id="PF05685"/>
    </source>
</evidence>
<dbReference type="PANTHER" id="PTHR36558:SF1">
    <property type="entry name" value="RESTRICTION ENDONUCLEASE DOMAIN-CONTAINING PROTEIN-RELATED"/>
    <property type="match status" value="1"/>
</dbReference>
<dbReference type="RefSeq" id="WP_190382700.1">
    <property type="nucleotide sequence ID" value="NZ_JACJQT010000014.1"/>
</dbReference>
<keyword evidence="3" id="KW-0540">Nuclease</keyword>
<dbReference type="Gene3D" id="3.90.1570.10">
    <property type="entry name" value="tt1808, chain A"/>
    <property type="match status" value="1"/>
</dbReference>
<dbReference type="InterPro" id="IPR008538">
    <property type="entry name" value="Uma2"/>
</dbReference>
<protein>
    <submittedName>
        <fullName evidence="3">Uma2 family endonuclease</fullName>
    </submittedName>
</protein>
<dbReference type="InterPro" id="IPR012296">
    <property type="entry name" value="Nuclease_put_TT1808"/>
</dbReference>
<dbReference type="PANTHER" id="PTHR36558">
    <property type="entry name" value="GLR1098 PROTEIN"/>
    <property type="match status" value="1"/>
</dbReference>
<gene>
    <name evidence="3" type="ORF">H6F99_07660</name>
</gene>
<comment type="caution">
    <text evidence="3">The sequence shown here is derived from an EMBL/GenBank/DDBJ whole genome shotgun (WGS) entry which is preliminary data.</text>
</comment>
<evidence type="ECO:0000256" key="1">
    <source>
        <dbReference type="SAM" id="MobiDB-lite"/>
    </source>
</evidence>
<proteinExistence type="predicted"/>
<dbReference type="InterPro" id="IPR011335">
    <property type="entry name" value="Restrct_endonuc-II-like"/>
</dbReference>
<keyword evidence="3" id="KW-0255">Endonuclease</keyword>
<keyword evidence="3" id="KW-0378">Hydrolase</keyword>
<dbReference type="Pfam" id="PF05685">
    <property type="entry name" value="Uma2"/>
    <property type="match status" value="1"/>
</dbReference>
<keyword evidence="4" id="KW-1185">Reference proteome</keyword>
<feature type="domain" description="Putative restriction endonuclease" evidence="2">
    <location>
        <begin position="11"/>
        <end position="181"/>
    </location>
</feature>
<evidence type="ECO:0000313" key="4">
    <source>
        <dbReference type="Proteomes" id="UP000606721"/>
    </source>
</evidence>
<reference evidence="3 4" key="1">
    <citation type="journal article" date="2020" name="ISME J.">
        <title>Comparative genomics reveals insights into cyanobacterial evolution and habitat adaptation.</title>
        <authorList>
            <person name="Chen M.Y."/>
            <person name="Teng W.K."/>
            <person name="Zhao L."/>
            <person name="Hu C.X."/>
            <person name="Zhou Y.K."/>
            <person name="Han B.P."/>
            <person name="Song L.R."/>
            <person name="Shu W.S."/>
        </authorList>
    </citation>
    <scope>NUCLEOTIDE SEQUENCE [LARGE SCALE GENOMIC DNA]</scope>
    <source>
        <strain evidence="3 4">FACHB-1040</strain>
    </source>
</reference>
<feature type="region of interest" description="Disordered" evidence="1">
    <location>
        <begin position="196"/>
        <end position="217"/>
    </location>
</feature>